<dbReference type="HOGENOM" id="CLU_069253_1_4_1"/>
<evidence type="ECO:0000259" key="1">
    <source>
        <dbReference type="Pfam" id="PF01323"/>
    </source>
</evidence>
<dbReference type="Proteomes" id="UP000027920">
    <property type="component" value="Unassembled WGS sequence"/>
</dbReference>
<dbReference type="GO" id="GO:0005777">
    <property type="term" value="C:peroxisome"/>
    <property type="evidence" value="ECO:0007669"/>
    <property type="project" value="TreeGrafter"/>
</dbReference>
<dbReference type="RefSeq" id="XP_013258963.1">
    <property type="nucleotide sequence ID" value="XM_013403509.1"/>
</dbReference>
<accession>A0A072PAT6</accession>
<proteinExistence type="predicted"/>
<reference evidence="2 3" key="1">
    <citation type="submission" date="2013-03" db="EMBL/GenBank/DDBJ databases">
        <title>The Genome Sequence of Exophiala aquamarina CBS 119918.</title>
        <authorList>
            <consortium name="The Broad Institute Genomics Platform"/>
            <person name="Cuomo C."/>
            <person name="de Hoog S."/>
            <person name="Gorbushina A."/>
            <person name="Walker B."/>
            <person name="Young S.K."/>
            <person name="Zeng Q."/>
            <person name="Gargeya S."/>
            <person name="Fitzgerald M."/>
            <person name="Haas B."/>
            <person name="Abouelleil A."/>
            <person name="Allen A.W."/>
            <person name="Alvarado L."/>
            <person name="Arachchi H.M."/>
            <person name="Berlin A.M."/>
            <person name="Chapman S.B."/>
            <person name="Gainer-Dewar J."/>
            <person name="Goldberg J."/>
            <person name="Griggs A."/>
            <person name="Gujja S."/>
            <person name="Hansen M."/>
            <person name="Howarth C."/>
            <person name="Imamovic A."/>
            <person name="Ireland A."/>
            <person name="Larimer J."/>
            <person name="McCowan C."/>
            <person name="Murphy C."/>
            <person name="Pearson M."/>
            <person name="Poon T.W."/>
            <person name="Priest M."/>
            <person name="Roberts A."/>
            <person name="Saif S."/>
            <person name="Shea T."/>
            <person name="Sisk P."/>
            <person name="Sykes S."/>
            <person name="Wortman J."/>
            <person name="Nusbaum C."/>
            <person name="Birren B."/>
        </authorList>
    </citation>
    <scope>NUCLEOTIDE SEQUENCE [LARGE SCALE GENOMIC DNA]</scope>
    <source>
        <strain evidence="2 3">CBS 119918</strain>
    </source>
</reference>
<dbReference type="GO" id="GO:0005739">
    <property type="term" value="C:mitochondrion"/>
    <property type="evidence" value="ECO:0007669"/>
    <property type="project" value="TreeGrafter"/>
</dbReference>
<dbReference type="Gene3D" id="3.40.30.10">
    <property type="entry name" value="Glutaredoxin"/>
    <property type="match status" value="1"/>
</dbReference>
<comment type="caution">
    <text evidence="2">The sequence shown here is derived from an EMBL/GenBank/DDBJ whole genome shotgun (WGS) entry which is preliminary data.</text>
</comment>
<evidence type="ECO:0000313" key="3">
    <source>
        <dbReference type="Proteomes" id="UP000027920"/>
    </source>
</evidence>
<evidence type="ECO:0000313" key="2">
    <source>
        <dbReference type="EMBL" id="KEF56373.1"/>
    </source>
</evidence>
<sequence>MIYDVFGNADRGRAKLPDKVAWMTTDLTRWANQYHIPWKPGWPENYPFRATTLKVSSSVVRRTCRAGFVSGVARSHVQLTSCYCSTYKVQRVLAATALDYPDRYPEAISALYHAFWAQKKGVQLPEVHYPIVVGMLGEERAKKVLQRSSSDEIKARLKQNTETAIANGCPGLPWIVATSVEGQKEKFWGFDHLGQVASFLGLERVAGPHL</sequence>
<dbReference type="VEuPathDB" id="FungiDB:A1O9_07954"/>
<dbReference type="AlphaFoldDB" id="A0A072PAT6"/>
<name>A0A072PAT6_9EURO</name>
<dbReference type="GO" id="GO:0006749">
    <property type="term" value="P:glutathione metabolic process"/>
    <property type="evidence" value="ECO:0007669"/>
    <property type="project" value="TreeGrafter"/>
</dbReference>
<organism evidence="2 3">
    <name type="scientific">Exophiala aquamarina CBS 119918</name>
    <dbReference type="NCBI Taxonomy" id="1182545"/>
    <lineage>
        <taxon>Eukaryota</taxon>
        <taxon>Fungi</taxon>
        <taxon>Dikarya</taxon>
        <taxon>Ascomycota</taxon>
        <taxon>Pezizomycotina</taxon>
        <taxon>Eurotiomycetes</taxon>
        <taxon>Chaetothyriomycetidae</taxon>
        <taxon>Chaetothyriales</taxon>
        <taxon>Herpotrichiellaceae</taxon>
        <taxon>Exophiala</taxon>
    </lineage>
</organism>
<dbReference type="InterPro" id="IPR036249">
    <property type="entry name" value="Thioredoxin-like_sf"/>
</dbReference>
<dbReference type="PANTHER" id="PTHR42943">
    <property type="entry name" value="GLUTATHIONE S-TRANSFERASE KAPPA"/>
    <property type="match status" value="1"/>
</dbReference>
<dbReference type="GO" id="GO:0004364">
    <property type="term" value="F:glutathione transferase activity"/>
    <property type="evidence" value="ECO:0007669"/>
    <property type="project" value="TreeGrafter"/>
</dbReference>
<dbReference type="OrthoDB" id="4664297at2759"/>
<gene>
    <name evidence="2" type="ORF">A1O9_07954</name>
</gene>
<dbReference type="SUPFAM" id="SSF52833">
    <property type="entry name" value="Thioredoxin-like"/>
    <property type="match status" value="1"/>
</dbReference>
<protein>
    <recommendedName>
        <fullName evidence="1">DSBA-like thioredoxin domain-containing protein</fullName>
    </recommendedName>
</protein>
<keyword evidence="3" id="KW-1185">Reference proteome</keyword>
<feature type="domain" description="DSBA-like thioredoxin" evidence="1">
    <location>
        <begin position="88"/>
        <end position="200"/>
    </location>
</feature>
<dbReference type="EMBL" id="AMGV01000006">
    <property type="protein sequence ID" value="KEF56373.1"/>
    <property type="molecule type" value="Genomic_DNA"/>
</dbReference>
<dbReference type="PANTHER" id="PTHR42943:SF2">
    <property type="entry name" value="GLUTATHIONE S-TRANSFERASE KAPPA 1"/>
    <property type="match status" value="1"/>
</dbReference>
<dbReference type="GO" id="GO:0004602">
    <property type="term" value="F:glutathione peroxidase activity"/>
    <property type="evidence" value="ECO:0007669"/>
    <property type="project" value="TreeGrafter"/>
</dbReference>
<dbReference type="GeneID" id="25282867"/>
<dbReference type="InterPro" id="IPR051924">
    <property type="entry name" value="GST_Kappa/NadH"/>
</dbReference>
<dbReference type="STRING" id="1182545.A0A072PAT6"/>
<dbReference type="Pfam" id="PF01323">
    <property type="entry name" value="DSBA"/>
    <property type="match status" value="1"/>
</dbReference>
<dbReference type="InterPro" id="IPR001853">
    <property type="entry name" value="DSBA-like_thioredoxin_dom"/>
</dbReference>